<dbReference type="Proteomes" id="UP000199382">
    <property type="component" value="Unassembled WGS sequence"/>
</dbReference>
<dbReference type="AlphaFoldDB" id="A0A1G8K396"/>
<reference evidence="1 2" key="1">
    <citation type="submission" date="2016-10" db="EMBL/GenBank/DDBJ databases">
        <authorList>
            <person name="de Groot N.N."/>
        </authorList>
    </citation>
    <scope>NUCLEOTIDE SEQUENCE [LARGE SCALE GENOMIC DNA]</scope>
    <source>
        <strain evidence="1 2">DSM 25294</strain>
    </source>
</reference>
<accession>A0A1G8K396</accession>
<dbReference type="RefSeq" id="WP_093148351.1">
    <property type="nucleotide sequence ID" value="NZ_FNEK01000002.1"/>
</dbReference>
<evidence type="ECO:0000313" key="1">
    <source>
        <dbReference type="EMBL" id="SDI37921.1"/>
    </source>
</evidence>
<protein>
    <submittedName>
        <fullName evidence="1">Uncharacterized protein</fullName>
    </submittedName>
</protein>
<gene>
    <name evidence="1" type="ORF">SAMN04488026_1002134</name>
</gene>
<name>A0A1G8K396_9RHOB</name>
<sequence>MAGGWTKLAGPPLERVAAIFRENEVRRINFEIAGLAIQGVELAEVGEALRIGKVKCFIGPVPGGDAHAVYHQGHNAIVLQTGFNTSKPSLRESGIIVHEGVHALNDLRKWKNTSRGQDEAAAYLAEAIYYKNNKLPEPATYGTSLVDEAFKLATLYRMETGSIKLSWKEILPFMIKIRSKYRSATDPFNITDKVLADG</sequence>
<evidence type="ECO:0000313" key="2">
    <source>
        <dbReference type="Proteomes" id="UP000199382"/>
    </source>
</evidence>
<proteinExistence type="predicted"/>
<dbReference type="EMBL" id="FNEK01000002">
    <property type="protein sequence ID" value="SDI37921.1"/>
    <property type="molecule type" value="Genomic_DNA"/>
</dbReference>
<keyword evidence="2" id="KW-1185">Reference proteome</keyword>
<organism evidence="1 2">
    <name type="scientific">Aliiruegeria lutimaris</name>
    <dbReference type="NCBI Taxonomy" id="571298"/>
    <lineage>
        <taxon>Bacteria</taxon>
        <taxon>Pseudomonadati</taxon>
        <taxon>Pseudomonadota</taxon>
        <taxon>Alphaproteobacteria</taxon>
        <taxon>Rhodobacterales</taxon>
        <taxon>Roseobacteraceae</taxon>
        <taxon>Aliiruegeria</taxon>
    </lineage>
</organism>